<name>A0A9N8EFA0_9STRA</name>
<comment type="function">
    <text evidence="10">Short-chain specific acyl-CoA dehydrogenase is one of the acyl-CoA dehydrogenases that catalyze the first step of mitochondrial fatty acid beta-oxidation, an aerobic process breaking down fatty acids into acetyl-CoA and allowing the production of energy from fats. The first step of fatty acid beta-oxidation consists in the removal of one hydrogen from C-2 and C-3 of the straight-chain fatty acyl-CoA thioester, resulting in the formation of trans-2-enoyl-CoA. Among the different mitochondrial acyl-CoA dehydrogenases, short-chain specific acyl-CoA dehydrogenase acts specifically on acyl-CoAs with saturated 4 to 6 carbons long primary chains.</text>
</comment>
<keyword evidence="6 14" id="KW-0274">FAD</keyword>
<dbReference type="PROSITE" id="PS00072">
    <property type="entry name" value="ACYL_COA_DH_1"/>
    <property type="match status" value="1"/>
</dbReference>
<evidence type="ECO:0000259" key="15">
    <source>
        <dbReference type="Pfam" id="PF00441"/>
    </source>
</evidence>
<keyword evidence="5 14" id="KW-0285">Flavoprotein</keyword>
<feature type="domain" description="Acyl-CoA oxidase/dehydrogenase middle" evidence="16">
    <location>
        <begin position="152"/>
        <end position="247"/>
    </location>
</feature>
<dbReference type="FunFam" id="1.20.140.10:FF:000004">
    <property type="entry name" value="Acyl-CoA dehydrogenase FadE25"/>
    <property type="match status" value="1"/>
</dbReference>
<evidence type="ECO:0000256" key="8">
    <source>
        <dbReference type="ARBA" id="ARBA00031895"/>
    </source>
</evidence>
<comment type="similarity">
    <text evidence="3 14">Belongs to the acyl-CoA dehydrogenase family.</text>
</comment>
<dbReference type="InterPro" id="IPR009100">
    <property type="entry name" value="AcylCoA_DH/oxidase_NM_dom_sf"/>
</dbReference>
<dbReference type="Gene3D" id="2.40.110.10">
    <property type="entry name" value="Butyryl-CoA Dehydrogenase, subunit A, domain 2"/>
    <property type="match status" value="1"/>
</dbReference>
<comment type="catalytic activity">
    <reaction evidence="12">
        <text>hexanoyl-CoA + oxidized [electron-transfer flavoprotein] + H(+) = (2E)-hexenoyl-CoA + reduced [electron-transfer flavoprotein]</text>
        <dbReference type="Rhea" id="RHEA:43464"/>
        <dbReference type="Rhea" id="RHEA-COMP:10685"/>
        <dbReference type="Rhea" id="RHEA-COMP:10686"/>
        <dbReference type="ChEBI" id="CHEBI:15378"/>
        <dbReference type="ChEBI" id="CHEBI:57692"/>
        <dbReference type="ChEBI" id="CHEBI:58307"/>
        <dbReference type="ChEBI" id="CHEBI:62077"/>
        <dbReference type="ChEBI" id="CHEBI:62620"/>
    </reaction>
    <physiologicalReaction direction="left-to-right" evidence="12">
        <dbReference type="Rhea" id="RHEA:43465"/>
    </physiologicalReaction>
</comment>
<gene>
    <name evidence="18" type="ORF">SEMRO_1037_G234200.1</name>
</gene>
<protein>
    <recommendedName>
        <fullName evidence="9">Short-chain specific acyl-CoA dehydrogenase, mitochondrial</fullName>
        <ecNumber evidence="4">1.3.8.1</ecNumber>
    </recommendedName>
    <alternativeName>
        <fullName evidence="8">Butyryl-CoA dehydrogenase</fullName>
    </alternativeName>
</protein>
<dbReference type="GO" id="GO:0050660">
    <property type="term" value="F:flavin adenine dinucleotide binding"/>
    <property type="evidence" value="ECO:0007669"/>
    <property type="project" value="InterPro"/>
</dbReference>
<dbReference type="FunFam" id="2.40.110.10:FF:000001">
    <property type="entry name" value="Acyl-CoA dehydrogenase, mitochondrial"/>
    <property type="match status" value="1"/>
</dbReference>
<dbReference type="PANTHER" id="PTHR43884:SF12">
    <property type="entry name" value="ISOVALERYL-COA DEHYDROGENASE, MITOCHONDRIAL-RELATED"/>
    <property type="match status" value="1"/>
</dbReference>
<evidence type="ECO:0000256" key="2">
    <source>
        <dbReference type="ARBA" id="ARBA00005198"/>
    </source>
</evidence>
<dbReference type="EC" id="1.3.8.1" evidence="4"/>
<dbReference type="GO" id="GO:0016937">
    <property type="term" value="F:short-chain fatty acyl-CoA dehydrogenase activity"/>
    <property type="evidence" value="ECO:0007669"/>
    <property type="project" value="UniProtKB-EC"/>
</dbReference>
<proteinExistence type="inferred from homology"/>
<dbReference type="PROSITE" id="PS00073">
    <property type="entry name" value="ACYL_COA_DH_2"/>
    <property type="match status" value="1"/>
</dbReference>
<dbReference type="InterPro" id="IPR013786">
    <property type="entry name" value="AcylCoA_DH/ox_N"/>
</dbReference>
<keyword evidence="19" id="KW-1185">Reference proteome</keyword>
<comment type="pathway">
    <text evidence="2">Lipid metabolism; mitochondrial fatty acid beta-oxidation.</text>
</comment>
<comment type="catalytic activity">
    <reaction evidence="11">
        <text>pentanoyl-CoA + oxidized [electron-transfer flavoprotein] + H(+) = (2E)-pentenoyl-CoA + reduced [electron-transfer flavoprotein]</text>
        <dbReference type="Rhea" id="RHEA:43456"/>
        <dbReference type="Rhea" id="RHEA-COMP:10685"/>
        <dbReference type="Rhea" id="RHEA-COMP:10686"/>
        <dbReference type="ChEBI" id="CHEBI:15378"/>
        <dbReference type="ChEBI" id="CHEBI:57389"/>
        <dbReference type="ChEBI" id="CHEBI:57692"/>
        <dbReference type="ChEBI" id="CHEBI:58307"/>
        <dbReference type="ChEBI" id="CHEBI:86160"/>
    </reaction>
    <physiologicalReaction direction="left-to-right" evidence="11">
        <dbReference type="Rhea" id="RHEA:43457"/>
    </physiologicalReaction>
</comment>
<reference evidence="18" key="1">
    <citation type="submission" date="2020-06" db="EMBL/GenBank/DDBJ databases">
        <authorList>
            <consortium name="Plant Systems Biology data submission"/>
        </authorList>
    </citation>
    <scope>NUCLEOTIDE SEQUENCE</scope>
    <source>
        <strain evidence="18">D6</strain>
    </source>
</reference>
<dbReference type="InterPro" id="IPR006091">
    <property type="entry name" value="Acyl-CoA_Oxase/DH_mid-dom"/>
</dbReference>
<dbReference type="Pfam" id="PF00441">
    <property type="entry name" value="Acyl-CoA_dh_1"/>
    <property type="match status" value="1"/>
</dbReference>
<feature type="domain" description="Acyl-CoA dehydrogenase/oxidase C-terminal" evidence="15">
    <location>
        <begin position="259"/>
        <end position="404"/>
    </location>
</feature>
<dbReference type="InterPro" id="IPR036250">
    <property type="entry name" value="AcylCo_DH-like_C"/>
</dbReference>
<evidence type="ECO:0000256" key="9">
    <source>
        <dbReference type="ARBA" id="ARBA00044204"/>
    </source>
</evidence>
<dbReference type="AlphaFoldDB" id="A0A9N8EFA0"/>
<dbReference type="Proteomes" id="UP001153069">
    <property type="component" value="Unassembled WGS sequence"/>
</dbReference>
<evidence type="ECO:0000259" key="16">
    <source>
        <dbReference type="Pfam" id="PF02770"/>
    </source>
</evidence>
<dbReference type="FunFam" id="1.10.540.10:FF:000002">
    <property type="entry name" value="Acyl-CoA dehydrogenase FadE19"/>
    <property type="match status" value="1"/>
</dbReference>
<dbReference type="PANTHER" id="PTHR43884">
    <property type="entry name" value="ACYL-COA DEHYDROGENASE"/>
    <property type="match status" value="1"/>
</dbReference>
<evidence type="ECO:0000256" key="3">
    <source>
        <dbReference type="ARBA" id="ARBA00009347"/>
    </source>
</evidence>
<feature type="domain" description="Acyl-CoA dehydrogenase/oxidase N-terminal" evidence="17">
    <location>
        <begin position="32"/>
        <end position="140"/>
    </location>
</feature>
<dbReference type="InterPro" id="IPR006089">
    <property type="entry name" value="Acyl-CoA_DH_CS"/>
</dbReference>
<accession>A0A9N8EFA0</accession>
<dbReference type="PIRSF" id="PIRSF016578">
    <property type="entry name" value="HsaA"/>
    <property type="match status" value="1"/>
</dbReference>
<evidence type="ECO:0000313" key="18">
    <source>
        <dbReference type="EMBL" id="CAB9519693.1"/>
    </source>
</evidence>
<evidence type="ECO:0000256" key="13">
    <source>
        <dbReference type="ARBA" id="ARBA00050758"/>
    </source>
</evidence>
<dbReference type="InterPro" id="IPR009075">
    <property type="entry name" value="AcylCo_DH/oxidase_C"/>
</dbReference>
<evidence type="ECO:0000256" key="1">
    <source>
        <dbReference type="ARBA" id="ARBA00001974"/>
    </source>
</evidence>
<evidence type="ECO:0000256" key="6">
    <source>
        <dbReference type="ARBA" id="ARBA00022827"/>
    </source>
</evidence>
<dbReference type="Gene3D" id="1.10.540.10">
    <property type="entry name" value="Acyl-CoA dehydrogenase/oxidase, N-terminal domain"/>
    <property type="match status" value="1"/>
</dbReference>
<keyword evidence="7 14" id="KW-0560">Oxidoreductase</keyword>
<dbReference type="GO" id="GO:0033539">
    <property type="term" value="P:fatty acid beta-oxidation using acyl-CoA dehydrogenase"/>
    <property type="evidence" value="ECO:0007669"/>
    <property type="project" value="TreeGrafter"/>
</dbReference>
<organism evidence="18 19">
    <name type="scientific">Seminavis robusta</name>
    <dbReference type="NCBI Taxonomy" id="568900"/>
    <lineage>
        <taxon>Eukaryota</taxon>
        <taxon>Sar</taxon>
        <taxon>Stramenopiles</taxon>
        <taxon>Ochrophyta</taxon>
        <taxon>Bacillariophyta</taxon>
        <taxon>Bacillariophyceae</taxon>
        <taxon>Bacillariophycidae</taxon>
        <taxon>Naviculales</taxon>
        <taxon>Naviculaceae</taxon>
        <taxon>Seminavis</taxon>
    </lineage>
</organism>
<evidence type="ECO:0000313" key="19">
    <source>
        <dbReference type="Proteomes" id="UP001153069"/>
    </source>
</evidence>
<evidence type="ECO:0000256" key="10">
    <source>
        <dbReference type="ARBA" id="ARBA00045387"/>
    </source>
</evidence>
<evidence type="ECO:0000256" key="11">
    <source>
        <dbReference type="ARBA" id="ARBA00048499"/>
    </source>
</evidence>
<dbReference type="EMBL" id="CAICTM010001035">
    <property type="protein sequence ID" value="CAB9519693.1"/>
    <property type="molecule type" value="Genomic_DNA"/>
</dbReference>
<evidence type="ECO:0000256" key="12">
    <source>
        <dbReference type="ARBA" id="ARBA00049192"/>
    </source>
</evidence>
<dbReference type="SUPFAM" id="SSF47203">
    <property type="entry name" value="Acyl-CoA dehydrogenase C-terminal domain-like"/>
    <property type="match status" value="1"/>
</dbReference>
<dbReference type="CDD" id="cd01158">
    <property type="entry name" value="SCAD_SBCAD"/>
    <property type="match status" value="1"/>
</dbReference>
<dbReference type="OrthoDB" id="9988775at2759"/>
<evidence type="ECO:0000256" key="4">
    <source>
        <dbReference type="ARBA" id="ARBA00012046"/>
    </source>
</evidence>
<comment type="cofactor">
    <cofactor evidence="1 14">
        <name>FAD</name>
        <dbReference type="ChEBI" id="CHEBI:57692"/>
    </cofactor>
</comment>
<dbReference type="Pfam" id="PF02771">
    <property type="entry name" value="Acyl-CoA_dh_N"/>
    <property type="match status" value="1"/>
</dbReference>
<comment type="catalytic activity">
    <reaction evidence="13">
        <text>butanoyl-CoA + oxidized [electron-transfer flavoprotein] + H(+) = (2E)-butenoyl-CoA + reduced [electron-transfer flavoprotein]</text>
        <dbReference type="Rhea" id="RHEA:24004"/>
        <dbReference type="Rhea" id="RHEA-COMP:10685"/>
        <dbReference type="Rhea" id="RHEA-COMP:10686"/>
        <dbReference type="ChEBI" id="CHEBI:15378"/>
        <dbReference type="ChEBI" id="CHEBI:57332"/>
        <dbReference type="ChEBI" id="CHEBI:57371"/>
        <dbReference type="ChEBI" id="CHEBI:57692"/>
        <dbReference type="ChEBI" id="CHEBI:58307"/>
        <dbReference type="EC" id="1.3.8.1"/>
    </reaction>
    <physiologicalReaction direction="left-to-right" evidence="13">
        <dbReference type="Rhea" id="RHEA:24005"/>
    </physiologicalReaction>
</comment>
<dbReference type="Gene3D" id="1.20.140.10">
    <property type="entry name" value="Butyryl-CoA Dehydrogenase, subunit A, domain 3"/>
    <property type="match status" value="1"/>
</dbReference>
<sequence length="413" mass="44641">MSLLSRGSRTIARRFTSAASRRGYTTHSQLPEEHRMLYEMCRRFADEEIAPNAGKWDQKHEFPDKVKDLAELGLMGICTPDEYGGSGLDAMSYAIAMEEISRGCASMGVIMSAHNSLYLYPVQTFGNHEQKEQWAAPYATCASDDGSLKIGCFGLSEPGNGSDAGAASTTATLDGDEWIINGTKAWITNAYESGAAVVFATTDKSKKHKGISAFIVPLDSEGFSLGAKEDKLGIRASSTANLIFDNVRIPKENLLGKEGEGFKIAMQTLDGGRIGVAGQALGIASASIDCAVNYALERQAFGKPISSLQSIQNKISQMVNARDAARLLTWRAAQLKDAGQKFTREAAQAKLIASEAATMCSHQAIQILGGMGYVTEMPAERYYRDARITEIYEGTSEIQHLVIAGDVIKEYKG</sequence>
<dbReference type="InterPro" id="IPR037069">
    <property type="entry name" value="AcylCoA_DH/ox_N_sf"/>
</dbReference>
<dbReference type="GO" id="GO:0046359">
    <property type="term" value="P:butyrate catabolic process"/>
    <property type="evidence" value="ECO:0007669"/>
    <property type="project" value="TreeGrafter"/>
</dbReference>
<evidence type="ECO:0000256" key="14">
    <source>
        <dbReference type="RuleBase" id="RU362125"/>
    </source>
</evidence>
<evidence type="ECO:0000259" key="17">
    <source>
        <dbReference type="Pfam" id="PF02771"/>
    </source>
</evidence>
<dbReference type="Pfam" id="PF02770">
    <property type="entry name" value="Acyl-CoA_dh_M"/>
    <property type="match status" value="1"/>
</dbReference>
<dbReference type="InterPro" id="IPR046373">
    <property type="entry name" value="Acyl-CoA_Oxase/DH_mid-dom_sf"/>
</dbReference>
<evidence type="ECO:0000256" key="5">
    <source>
        <dbReference type="ARBA" id="ARBA00022630"/>
    </source>
</evidence>
<evidence type="ECO:0000256" key="7">
    <source>
        <dbReference type="ARBA" id="ARBA00023002"/>
    </source>
</evidence>
<comment type="caution">
    <text evidence="18">The sequence shown here is derived from an EMBL/GenBank/DDBJ whole genome shotgun (WGS) entry which is preliminary data.</text>
</comment>
<dbReference type="SUPFAM" id="SSF56645">
    <property type="entry name" value="Acyl-CoA dehydrogenase NM domain-like"/>
    <property type="match status" value="1"/>
</dbReference>